<dbReference type="InterPro" id="IPR005821">
    <property type="entry name" value="Ion_trans_dom"/>
</dbReference>
<dbReference type="KEGG" id="tbi:Tbis_1880"/>
<dbReference type="PANTHER" id="PTHR10037:SF62">
    <property type="entry name" value="SODIUM CHANNEL PROTEIN 60E"/>
    <property type="match status" value="1"/>
</dbReference>
<dbReference type="EMBL" id="CP001874">
    <property type="protein sequence ID" value="ADG88592.1"/>
    <property type="molecule type" value="Genomic_DNA"/>
</dbReference>
<dbReference type="Proteomes" id="UP000006640">
    <property type="component" value="Chromosome"/>
</dbReference>
<keyword evidence="3 6" id="KW-1133">Transmembrane helix</keyword>
<protein>
    <submittedName>
        <fullName evidence="8">Ion transport protein</fullName>
    </submittedName>
</protein>
<dbReference type="eggNOG" id="ENOG502Z7ZD">
    <property type="taxonomic scope" value="Bacteria"/>
</dbReference>
<evidence type="ECO:0000259" key="7">
    <source>
        <dbReference type="Pfam" id="PF00520"/>
    </source>
</evidence>
<dbReference type="PANTHER" id="PTHR10037">
    <property type="entry name" value="VOLTAGE-GATED CATION CHANNEL CALCIUM AND SODIUM"/>
    <property type="match status" value="1"/>
</dbReference>
<dbReference type="OrthoDB" id="5297065at2"/>
<name>D6YBN2_THEBD</name>
<dbReference type="GO" id="GO:0005248">
    <property type="term" value="F:voltage-gated sodium channel activity"/>
    <property type="evidence" value="ECO:0007669"/>
    <property type="project" value="TreeGrafter"/>
</dbReference>
<accession>D6YBN2</accession>
<keyword evidence="4 6" id="KW-0472">Membrane</keyword>
<dbReference type="AlphaFoldDB" id="D6YBN2"/>
<comment type="subcellular location">
    <subcellularLocation>
        <location evidence="1">Membrane</location>
        <topology evidence="1">Multi-pass membrane protein</topology>
    </subcellularLocation>
</comment>
<dbReference type="InterPro" id="IPR027359">
    <property type="entry name" value="Volt_channel_dom_sf"/>
</dbReference>
<dbReference type="InterPro" id="IPR043203">
    <property type="entry name" value="VGCC_Ca_Na"/>
</dbReference>
<feature type="transmembrane region" description="Helical" evidence="6">
    <location>
        <begin position="122"/>
        <end position="147"/>
    </location>
</feature>
<feature type="region of interest" description="Disordered" evidence="5">
    <location>
        <begin position="284"/>
        <end position="328"/>
    </location>
</feature>
<dbReference type="Gene3D" id="1.20.120.350">
    <property type="entry name" value="Voltage-gated potassium channels. Chain C"/>
    <property type="match status" value="1"/>
</dbReference>
<reference evidence="8 9" key="1">
    <citation type="submission" date="2010-01" db="EMBL/GenBank/DDBJ databases">
        <title>The complete genome of Thermobispora bispora DSM 43833.</title>
        <authorList>
            <consortium name="US DOE Joint Genome Institute (JGI-PGF)"/>
            <person name="Lucas S."/>
            <person name="Copeland A."/>
            <person name="Lapidus A."/>
            <person name="Glavina del Rio T."/>
            <person name="Dalin E."/>
            <person name="Tice H."/>
            <person name="Bruce D."/>
            <person name="Goodwin L."/>
            <person name="Pitluck S."/>
            <person name="Kyrpides N."/>
            <person name="Mavromatis K."/>
            <person name="Ivanova N."/>
            <person name="Mikhailova N."/>
            <person name="Chertkov O."/>
            <person name="Brettin T."/>
            <person name="Detter J.C."/>
            <person name="Han C."/>
            <person name="Larimer F."/>
            <person name="Land M."/>
            <person name="Hauser L."/>
            <person name="Markowitz V."/>
            <person name="Cheng J.-F."/>
            <person name="Hugenholtz P."/>
            <person name="Woyke T."/>
            <person name="Wu D."/>
            <person name="Jando M."/>
            <person name="Schneider S."/>
            <person name="Klenk H.-P."/>
            <person name="Eisen J.A."/>
        </authorList>
    </citation>
    <scope>NUCLEOTIDE SEQUENCE [LARGE SCALE GENOMIC DNA]</scope>
    <source>
        <strain evidence="9">ATCC 19993 / DSM 43833 / CBS 139.67 / JCM 10125 / KCTC 9307 / NBRC 14880 / R51</strain>
    </source>
</reference>
<sequence>MRERVCRVVESHRFQQFIIAVILVNAAVLGAETSPYVVVRYGEVLSAIDHVALGVFIAELAAKLYAYRLRFFCDPWNIFDTVIIGLSVPFAGGGISVVRALRVLRTLRLISVIPSLRRVVTALLNAIPGMTSIILLLGLVLYVAAVIGAKLYGATAPELFGDLPTSLFTLFQIMTGDAWSDVAREVMEEHPSAWVFFIGFVLICTFVVLNLFIAVVVSAMEEEMARESAIYAEVTALRAELRELREELREPGRFMDAGPPAAVPPRPRSLPARMRRSVRLLLGTSASPAREVRSRGGRWGPRPHGAIGPPTPRRDQSSRPYGAIEGSE</sequence>
<evidence type="ECO:0000256" key="6">
    <source>
        <dbReference type="SAM" id="Phobius"/>
    </source>
</evidence>
<evidence type="ECO:0000256" key="2">
    <source>
        <dbReference type="ARBA" id="ARBA00022692"/>
    </source>
</evidence>
<feature type="domain" description="Ion transport" evidence="7">
    <location>
        <begin position="13"/>
        <end position="226"/>
    </location>
</feature>
<evidence type="ECO:0000313" key="9">
    <source>
        <dbReference type="Proteomes" id="UP000006640"/>
    </source>
</evidence>
<keyword evidence="2 6" id="KW-0812">Transmembrane</keyword>
<dbReference type="HOGENOM" id="CLU_055047_0_0_11"/>
<dbReference type="SUPFAM" id="SSF81324">
    <property type="entry name" value="Voltage-gated potassium channels"/>
    <property type="match status" value="1"/>
</dbReference>
<evidence type="ECO:0000256" key="4">
    <source>
        <dbReference type="ARBA" id="ARBA00023136"/>
    </source>
</evidence>
<feature type="transmembrane region" description="Helical" evidence="6">
    <location>
        <begin position="194"/>
        <end position="217"/>
    </location>
</feature>
<evidence type="ECO:0000256" key="5">
    <source>
        <dbReference type="SAM" id="MobiDB-lite"/>
    </source>
</evidence>
<evidence type="ECO:0000256" key="3">
    <source>
        <dbReference type="ARBA" id="ARBA00022989"/>
    </source>
</evidence>
<organism evidence="8 9">
    <name type="scientific">Thermobispora bispora (strain ATCC 19993 / DSM 43833 / CBS 139.67 / JCM 10125 / KCTC 9307 / NBRC 14880 / R51)</name>
    <dbReference type="NCBI Taxonomy" id="469371"/>
    <lineage>
        <taxon>Bacteria</taxon>
        <taxon>Bacillati</taxon>
        <taxon>Actinomycetota</taxon>
        <taxon>Actinomycetes</taxon>
        <taxon>Streptosporangiales</taxon>
        <taxon>Streptosporangiaceae</taxon>
        <taxon>Thermobispora</taxon>
    </lineage>
</organism>
<gene>
    <name evidence="8" type="ordered locus">Tbis_1880</name>
</gene>
<dbReference type="Gene3D" id="1.10.287.70">
    <property type="match status" value="1"/>
</dbReference>
<feature type="transmembrane region" description="Helical" evidence="6">
    <location>
        <begin position="81"/>
        <end position="101"/>
    </location>
</feature>
<feature type="transmembrane region" description="Helical" evidence="6">
    <location>
        <begin position="17"/>
        <end position="39"/>
    </location>
</feature>
<proteinExistence type="predicted"/>
<evidence type="ECO:0000313" key="8">
    <source>
        <dbReference type="EMBL" id="ADG88592.1"/>
    </source>
</evidence>
<evidence type="ECO:0000256" key="1">
    <source>
        <dbReference type="ARBA" id="ARBA00004141"/>
    </source>
</evidence>
<dbReference type="Pfam" id="PF00520">
    <property type="entry name" value="Ion_trans"/>
    <property type="match status" value="1"/>
</dbReference>
<dbReference type="GO" id="GO:0001518">
    <property type="term" value="C:voltage-gated sodium channel complex"/>
    <property type="evidence" value="ECO:0007669"/>
    <property type="project" value="TreeGrafter"/>
</dbReference>
<keyword evidence="9" id="KW-1185">Reference proteome</keyword>
<dbReference type="RefSeq" id="WP_013132125.1">
    <property type="nucleotide sequence ID" value="NC_014165.1"/>
</dbReference>